<keyword evidence="1" id="KW-1133">Transmembrane helix</keyword>
<keyword evidence="1" id="KW-0812">Transmembrane</keyword>
<feature type="transmembrane region" description="Helical" evidence="1">
    <location>
        <begin position="92"/>
        <end position="113"/>
    </location>
</feature>
<dbReference type="EMBL" id="CP090895">
    <property type="protein sequence ID" value="ULT86689.1"/>
    <property type="molecule type" value="Genomic_DNA"/>
</dbReference>
<dbReference type="AlphaFoldDB" id="A0AAE8ZWH7"/>
<evidence type="ECO:0000256" key="1">
    <source>
        <dbReference type="SAM" id="Phobius"/>
    </source>
</evidence>
<feature type="transmembrane region" description="Helical" evidence="1">
    <location>
        <begin position="37"/>
        <end position="55"/>
    </location>
</feature>
<name>A0AAE8ZWH7_CAEBR</name>
<evidence type="ECO:0000313" key="2">
    <source>
        <dbReference type="EMBL" id="ULT86689.1"/>
    </source>
</evidence>
<keyword evidence="1" id="KW-0472">Membrane</keyword>
<organism evidence="2 3">
    <name type="scientific">Caenorhabditis briggsae</name>
    <dbReference type="NCBI Taxonomy" id="6238"/>
    <lineage>
        <taxon>Eukaryota</taxon>
        <taxon>Metazoa</taxon>
        <taxon>Ecdysozoa</taxon>
        <taxon>Nematoda</taxon>
        <taxon>Chromadorea</taxon>
        <taxon>Rhabditida</taxon>
        <taxon>Rhabditina</taxon>
        <taxon>Rhabditomorpha</taxon>
        <taxon>Rhabditoidea</taxon>
        <taxon>Rhabditidae</taxon>
        <taxon>Peloderinae</taxon>
        <taxon>Caenorhabditis</taxon>
    </lineage>
</organism>
<sequence length="121" mass="14429">MFKLSAFLNFLQLLILVHVYFQFDKIENESVRDTTNFIFLVHFGVSLTMICLAFWNRKITPNMIGFSLYSFAGSLSFYFINRQYLEYTILENWSIVLASCGFCSLSTSWWSVYQYKFQNLW</sequence>
<evidence type="ECO:0000313" key="3">
    <source>
        <dbReference type="Proteomes" id="UP000827892"/>
    </source>
</evidence>
<protein>
    <submittedName>
        <fullName evidence="2">Uncharacterized protein</fullName>
    </submittedName>
</protein>
<proteinExistence type="predicted"/>
<dbReference type="Proteomes" id="UP000827892">
    <property type="component" value="Chromosome V"/>
</dbReference>
<gene>
    <name evidence="2" type="ORF">L3Y34_006417</name>
</gene>
<reference evidence="2 3" key="1">
    <citation type="submission" date="2022-02" db="EMBL/GenBank/DDBJ databases">
        <title>Chromosome-level reference genomes for two strains of Caenorhabditis briggsae: an improved platform for comparative genomics.</title>
        <authorList>
            <person name="Stevens L."/>
            <person name="Andersen E.C."/>
        </authorList>
    </citation>
    <scope>NUCLEOTIDE SEQUENCE [LARGE SCALE GENOMIC DNA]</scope>
    <source>
        <strain evidence="2">QX1410_ONT</strain>
        <tissue evidence="2">Whole-organism</tissue>
    </source>
</reference>
<feature type="transmembrane region" description="Helical" evidence="1">
    <location>
        <begin position="62"/>
        <end position="80"/>
    </location>
</feature>
<accession>A0AAE8ZWH7</accession>